<organism evidence="2 3">
    <name type="scientific">Cupriavidus necator</name>
    <name type="common">Alcaligenes eutrophus</name>
    <name type="synonym">Ralstonia eutropha</name>
    <dbReference type="NCBI Taxonomy" id="106590"/>
    <lineage>
        <taxon>Bacteria</taxon>
        <taxon>Pseudomonadati</taxon>
        <taxon>Pseudomonadota</taxon>
        <taxon>Betaproteobacteria</taxon>
        <taxon>Burkholderiales</taxon>
        <taxon>Burkholderiaceae</taxon>
        <taxon>Cupriavidus</taxon>
    </lineage>
</organism>
<keyword evidence="2" id="KW-0449">Lipoprotein</keyword>
<dbReference type="InterPro" id="IPR010752">
    <property type="entry name" value="DUF1329"/>
</dbReference>
<dbReference type="Gene3D" id="2.50.20.10">
    <property type="entry name" value="Lipoprotein localisation LolA/LolB/LppX"/>
    <property type="match status" value="1"/>
</dbReference>
<dbReference type="EMBL" id="CP017757">
    <property type="protein sequence ID" value="AQV94166.1"/>
    <property type="molecule type" value="Genomic_DNA"/>
</dbReference>
<feature type="signal peptide" evidence="1">
    <location>
        <begin position="1"/>
        <end position="30"/>
    </location>
</feature>
<gene>
    <name evidence="2" type="ORF">BJN34_09725</name>
</gene>
<dbReference type="CDD" id="cd16329">
    <property type="entry name" value="LolA_like"/>
    <property type="match status" value="1"/>
</dbReference>
<keyword evidence="1" id="KW-0732">Signal</keyword>
<reference evidence="3" key="1">
    <citation type="submission" date="2017-02" db="EMBL/GenBank/DDBJ databases">
        <title>Complete genome sequence of Cupriavidus necator strain NH9, a 3-chlorobenzoate degrader.</title>
        <authorList>
            <person name="Moriuchi R."/>
            <person name="Dohra H."/>
            <person name="Ogawa N."/>
        </authorList>
    </citation>
    <scope>NUCLEOTIDE SEQUENCE [LARGE SCALE GENOMIC DNA]</scope>
    <source>
        <strain evidence="3">NH9</strain>
    </source>
</reference>
<sequence>MSTCSKRTTHVLPASCLALLAAFGAAGAPAAELPPGTVIEKSNLDKVRNDTFGGHRVADLLTDKLDWQVRNWNLRITLDPAKAIPAEPRLVEATKKYAGQVKLDPASKEVSGYTAGLPFPEIAESDPDAGYKIMWNYYYAPREGDTVYNKSIILGINGDSGLETKQSWIYQRYYFKGRLLGDKPVVGDGSIAAKTYLLAQYPEDIKGLGTFAVRPDAAKFEETWAYLKSARRARRLSGGAWMDPVGGTDMLGDDTNVFNARPSWYKGFKLTGRRWVLAITDGQKDNHVPSKAGTPEEFPSVDLKNPPYWNPVAKWQPREVFVVEATPPAEHPYSKRVMYVDVNTFRPYYSENYDKKGEFWKFTMSEMRTAVSDGGQKVLLYTGFDAIDFKARHASIAVIQGRADPAGVNESHWSLSALEELAK</sequence>
<dbReference type="Proteomes" id="UP000189627">
    <property type="component" value="Chromosome 1"/>
</dbReference>
<dbReference type="KEGG" id="cuh:BJN34_09725"/>
<dbReference type="OrthoDB" id="6751304at2"/>
<evidence type="ECO:0000313" key="3">
    <source>
        <dbReference type="Proteomes" id="UP000189627"/>
    </source>
</evidence>
<accession>A0A1U9UMZ5</accession>
<dbReference type="AlphaFoldDB" id="A0A1U9UMZ5"/>
<name>A0A1U9UMZ5_CUPNE</name>
<proteinExistence type="predicted"/>
<protein>
    <submittedName>
        <fullName evidence="2">Outer membrane lipoprotein-sorting protein</fullName>
    </submittedName>
</protein>
<evidence type="ECO:0000313" key="2">
    <source>
        <dbReference type="EMBL" id="AQV94166.1"/>
    </source>
</evidence>
<dbReference type="Pfam" id="PF07044">
    <property type="entry name" value="DUF1329"/>
    <property type="match status" value="1"/>
</dbReference>
<evidence type="ECO:0000256" key="1">
    <source>
        <dbReference type="SAM" id="SignalP"/>
    </source>
</evidence>
<feature type="chain" id="PRO_5013296124" evidence="1">
    <location>
        <begin position="31"/>
        <end position="423"/>
    </location>
</feature>